<keyword evidence="3" id="KW-1185">Reference proteome</keyword>
<evidence type="ECO:0000259" key="1">
    <source>
        <dbReference type="Pfam" id="PF22790"/>
    </source>
</evidence>
<feature type="domain" description="YkoP-like" evidence="1">
    <location>
        <begin position="221"/>
        <end position="333"/>
    </location>
</feature>
<dbReference type="Pfam" id="PF22790">
    <property type="entry name" value="YkoP"/>
    <property type="match status" value="1"/>
</dbReference>
<evidence type="ECO:0000313" key="3">
    <source>
        <dbReference type="Proteomes" id="UP000484842"/>
    </source>
</evidence>
<accession>A0A7X1NUN2</accession>
<protein>
    <submittedName>
        <fullName evidence="2">Sectered polysaccharide deacetylase</fullName>
    </submittedName>
</protein>
<name>A0A7X1NUN2_9DEIO</name>
<dbReference type="AlphaFoldDB" id="A0A7X1NUN2"/>
<reference evidence="2 3" key="1">
    <citation type="submission" date="2019-10" db="EMBL/GenBank/DDBJ databases">
        <title>Deinococcus sp. isolated from soil.</title>
        <authorList>
            <person name="Li Y."/>
            <person name="Wang J."/>
        </authorList>
    </citation>
    <scope>NUCLEOTIDE SEQUENCE [LARGE SCALE GENOMIC DNA]</scope>
    <source>
        <strain evidence="2 3">SDU3-2</strain>
    </source>
</reference>
<evidence type="ECO:0000313" key="2">
    <source>
        <dbReference type="EMBL" id="MPY66121.1"/>
    </source>
</evidence>
<organism evidence="2 3">
    <name type="scientific">Deinococcus terrestris</name>
    <dbReference type="NCBI Taxonomy" id="2651870"/>
    <lineage>
        <taxon>Bacteria</taxon>
        <taxon>Thermotogati</taxon>
        <taxon>Deinococcota</taxon>
        <taxon>Deinococci</taxon>
        <taxon>Deinococcales</taxon>
        <taxon>Deinococcaceae</taxon>
        <taxon>Deinococcus</taxon>
    </lineage>
</organism>
<gene>
    <name evidence="2" type="ORF">F8S09_05335</name>
</gene>
<dbReference type="Proteomes" id="UP000484842">
    <property type="component" value="Unassembled WGS sequence"/>
</dbReference>
<proteinExistence type="predicted"/>
<comment type="caution">
    <text evidence="2">The sequence shown here is derived from an EMBL/GenBank/DDBJ whole genome shotgun (WGS) entry which is preliminary data.</text>
</comment>
<sequence>MRPSPSPLRRALLRAGAGGALAGGDPGAPHLGLVVPVRTPDELAAVVDTGIRVTLLISPALARLAPEVVRAAAKLGHEIAGLGAPEGIAALEVAAGRPVTLWSAKAPPASPARLAALGLTPLPLPLPTPEPGGTWQLPPADLAAEVPRLRALGYRPGPVGELPGLRRARGRDLGLHLYRRAVDDRFARAHRVRALTERADGVLRVSRQPAPPELGWPTGAAVAELHVHSPRLVGLSARSPLTAYRAFARSLRDVAAVLRDDPEFSEVAGVVAVTLFHEPLAAQGFQTQRLPPLRARLYGLGFRLMRRVYGTAVPTSEPEPRLAWMERAAFLARHG</sequence>
<dbReference type="EMBL" id="WBSL01000001">
    <property type="protein sequence ID" value="MPY66121.1"/>
    <property type="molecule type" value="Genomic_DNA"/>
</dbReference>
<dbReference type="RefSeq" id="WP_152869522.1">
    <property type="nucleotide sequence ID" value="NZ_WBSL01000001.1"/>
</dbReference>
<dbReference type="InterPro" id="IPR054467">
    <property type="entry name" value="YkoP-like_dom"/>
</dbReference>